<dbReference type="PANTHER" id="PTHR43477">
    <property type="entry name" value="DIHYDROANTICAPSIN 7-DEHYDROGENASE"/>
    <property type="match status" value="1"/>
</dbReference>
<organism evidence="3 4">
    <name type="scientific">Lentzea pudingi</name>
    <dbReference type="NCBI Taxonomy" id="1789439"/>
    <lineage>
        <taxon>Bacteria</taxon>
        <taxon>Bacillati</taxon>
        <taxon>Actinomycetota</taxon>
        <taxon>Actinomycetes</taxon>
        <taxon>Pseudonocardiales</taxon>
        <taxon>Pseudonocardiaceae</taxon>
        <taxon>Lentzea</taxon>
    </lineage>
</organism>
<evidence type="ECO:0000313" key="4">
    <source>
        <dbReference type="Proteomes" id="UP000597656"/>
    </source>
</evidence>
<proteinExistence type="inferred from homology"/>
<keyword evidence="4" id="KW-1185">Reference proteome</keyword>
<evidence type="ECO:0000256" key="1">
    <source>
        <dbReference type="ARBA" id="ARBA00006484"/>
    </source>
</evidence>
<name>A0ABQ2HNY8_9PSEU</name>
<dbReference type="InterPro" id="IPR051122">
    <property type="entry name" value="SDR_DHRS6-like"/>
</dbReference>
<evidence type="ECO:0000256" key="2">
    <source>
        <dbReference type="ARBA" id="ARBA00023002"/>
    </source>
</evidence>
<dbReference type="Pfam" id="PF13561">
    <property type="entry name" value="adh_short_C2"/>
    <property type="match status" value="1"/>
</dbReference>
<protein>
    <submittedName>
        <fullName evidence="3">Short chain dehydrogenase</fullName>
    </submittedName>
</protein>
<dbReference type="Proteomes" id="UP000597656">
    <property type="component" value="Unassembled WGS sequence"/>
</dbReference>
<sequence length="214" mass="22589">MLHERHFTPSRSAPSVEGMRILLVGATGLLGTAVHEVLTERKHDVVTVSRTGGDLQFDVTDPAQVAELYRTAGRVDAVASAAGHVPFKPFGELTIADYQAGVTGKVLSQVALVREGLAHVTESFTLITGVLAREPIVTGAAAALANGAVEAFVRAAAIEIAPQRINAVSPTVFTEALDVYGDYFPGMRPVPLADVAQAYVRSIEGRQTGQVYVP</sequence>
<dbReference type="InterPro" id="IPR036291">
    <property type="entry name" value="NAD(P)-bd_dom_sf"/>
</dbReference>
<dbReference type="Gene3D" id="3.40.50.720">
    <property type="entry name" value="NAD(P)-binding Rossmann-like Domain"/>
    <property type="match status" value="1"/>
</dbReference>
<reference evidence="4" key="1">
    <citation type="journal article" date="2019" name="Int. J. Syst. Evol. Microbiol.">
        <title>The Global Catalogue of Microorganisms (GCM) 10K type strain sequencing project: providing services to taxonomists for standard genome sequencing and annotation.</title>
        <authorList>
            <consortium name="The Broad Institute Genomics Platform"/>
            <consortium name="The Broad Institute Genome Sequencing Center for Infectious Disease"/>
            <person name="Wu L."/>
            <person name="Ma J."/>
        </authorList>
    </citation>
    <scope>NUCLEOTIDE SEQUENCE [LARGE SCALE GENOMIC DNA]</scope>
    <source>
        <strain evidence="4">CGMCC 4.7319</strain>
    </source>
</reference>
<dbReference type="InterPro" id="IPR002347">
    <property type="entry name" value="SDR_fam"/>
</dbReference>
<evidence type="ECO:0000313" key="3">
    <source>
        <dbReference type="EMBL" id="GGM85867.1"/>
    </source>
</evidence>
<dbReference type="CDD" id="cd11731">
    <property type="entry name" value="Lin1944_like_SDR_c"/>
    <property type="match status" value="1"/>
</dbReference>
<dbReference type="PANTHER" id="PTHR43477:SF1">
    <property type="entry name" value="DIHYDROANTICAPSIN 7-DEHYDROGENASE"/>
    <property type="match status" value="1"/>
</dbReference>
<comment type="similarity">
    <text evidence="1">Belongs to the short-chain dehydrogenases/reductases (SDR) family.</text>
</comment>
<comment type="caution">
    <text evidence="3">The sequence shown here is derived from an EMBL/GenBank/DDBJ whole genome shotgun (WGS) entry which is preliminary data.</text>
</comment>
<gene>
    <name evidence="3" type="ORF">GCM10011609_22600</name>
</gene>
<dbReference type="EMBL" id="BMNC01000003">
    <property type="protein sequence ID" value="GGM85867.1"/>
    <property type="molecule type" value="Genomic_DNA"/>
</dbReference>
<dbReference type="NCBIfam" id="NF005754">
    <property type="entry name" value="PRK07578.1"/>
    <property type="match status" value="1"/>
</dbReference>
<keyword evidence="2" id="KW-0560">Oxidoreductase</keyword>
<accession>A0ABQ2HNY8</accession>
<dbReference type="SUPFAM" id="SSF51735">
    <property type="entry name" value="NAD(P)-binding Rossmann-fold domains"/>
    <property type="match status" value="1"/>
</dbReference>